<dbReference type="NCBIfam" id="TIGR02937">
    <property type="entry name" value="sigma70-ECF"/>
    <property type="match status" value="1"/>
</dbReference>
<dbReference type="SUPFAM" id="SSF88659">
    <property type="entry name" value="Sigma3 and sigma4 domains of RNA polymerase sigma factors"/>
    <property type="match status" value="1"/>
</dbReference>
<evidence type="ECO:0000256" key="2">
    <source>
        <dbReference type="ARBA" id="ARBA00023015"/>
    </source>
</evidence>
<dbReference type="InterPro" id="IPR013249">
    <property type="entry name" value="RNA_pol_sigma70_r4_t2"/>
</dbReference>
<comment type="similarity">
    <text evidence="1">Belongs to the sigma-70 factor family. ECF subfamily.</text>
</comment>
<keyword evidence="4" id="KW-0238">DNA-binding</keyword>
<evidence type="ECO:0000256" key="5">
    <source>
        <dbReference type="ARBA" id="ARBA00023163"/>
    </source>
</evidence>
<dbReference type="GO" id="GO:0016987">
    <property type="term" value="F:sigma factor activity"/>
    <property type="evidence" value="ECO:0007669"/>
    <property type="project" value="UniProtKB-KW"/>
</dbReference>
<evidence type="ECO:0000259" key="6">
    <source>
        <dbReference type="Pfam" id="PF04542"/>
    </source>
</evidence>
<dbReference type="OrthoDB" id="9795666at2"/>
<dbReference type="Pfam" id="PF04542">
    <property type="entry name" value="Sigma70_r2"/>
    <property type="match status" value="1"/>
</dbReference>
<feature type="domain" description="RNA polymerase sigma factor 70 region 4 type 2" evidence="7">
    <location>
        <begin position="99"/>
        <end position="151"/>
    </location>
</feature>
<feature type="domain" description="RNA polymerase sigma-70 region 2" evidence="6">
    <location>
        <begin position="7"/>
        <end position="72"/>
    </location>
</feature>
<evidence type="ECO:0000256" key="1">
    <source>
        <dbReference type="ARBA" id="ARBA00010641"/>
    </source>
</evidence>
<keyword evidence="9" id="KW-1185">Reference proteome</keyword>
<gene>
    <name evidence="8" type="ORF">HNQ44_001852</name>
</gene>
<proteinExistence type="inferred from homology"/>
<comment type="caution">
    <text evidence="8">The sequence shown here is derived from an EMBL/GenBank/DDBJ whole genome shotgun (WGS) entry which is preliminary data.</text>
</comment>
<evidence type="ECO:0000313" key="8">
    <source>
        <dbReference type="EMBL" id="MBB5180424.1"/>
    </source>
</evidence>
<dbReference type="Proteomes" id="UP000525923">
    <property type="component" value="Unassembled WGS sequence"/>
</dbReference>
<evidence type="ECO:0000256" key="3">
    <source>
        <dbReference type="ARBA" id="ARBA00023082"/>
    </source>
</evidence>
<dbReference type="Pfam" id="PF08281">
    <property type="entry name" value="Sigma70_r4_2"/>
    <property type="match status" value="1"/>
</dbReference>
<dbReference type="EMBL" id="JACHHE010000004">
    <property type="protein sequence ID" value="MBB5180424.1"/>
    <property type="molecule type" value="Genomic_DNA"/>
</dbReference>
<accession>A0A7W8CU34</accession>
<keyword evidence="2" id="KW-0805">Transcription regulation</keyword>
<dbReference type="InterPro" id="IPR007627">
    <property type="entry name" value="RNA_pol_sigma70_r2"/>
</dbReference>
<keyword evidence="5" id="KW-0804">Transcription</keyword>
<dbReference type="PANTHER" id="PTHR43133:SF8">
    <property type="entry name" value="RNA POLYMERASE SIGMA FACTOR HI_1459-RELATED"/>
    <property type="match status" value="1"/>
</dbReference>
<evidence type="ECO:0000256" key="4">
    <source>
        <dbReference type="ARBA" id="ARBA00023125"/>
    </source>
</evidence>
<name>A0A7W8CU34_9BACL</name>
<evidence type="ECO:0000313" key="9">
    <source>
        <dbReference type="Proteomes" id="UP000525923"/>
    </source>
</evidence>
<organism evidence="8 9">
    <name type="scientific">Planococcus koreensis</name>
    <dbReference type="NCBI Taxonomy" id="112331"/>
    <lineage>
        <taxon>Bacteria</taxon>
        <taxon>Bacillati</taxon>
        <taxon>Bacillota</taxon>
        <taxon>Bacilli</taxon>
        <taxon>Bacillales</taxon>
        <taxon>Caryophanaceae</taxon>
        <taxon>Planococcus</taxon>
    </lineage>
</organism>
<dbReference type="GO" id="GO:0003677">
    <property type="term" value="F:DNA binding"/>
    <property type="evidence" value="ECO:0007669"/>
    <property type="project" value="UniProtKB-KW"/>
</dbReference>
<reference evidence="8 9" key="1">
    <citation type="submission" date="2020-08" db="EMBL/GenBank/DDBJ databases">
        <title>Genomic Encyclopedia of Type Strains, Phase IV (KMG-IV): sequencing the most valuable type-strain genomes for metagenomic binning, comparative biology and taxonomic classification.</title>
        <authorList>
            <person name="Goeker M."/>
        </authorList>
    </citation>
    <scope>NUCLEOTIDE SEQUENCE [LARGE SCALE GENOMIC DNA]</scope>
    <source>
        <strain evidence="8 9">DSM 15895</strain>
    </source>
</reference>
<sequence length="160" mass="19072">MDQLTEIYEQHAEQVGKYLITLCRNADVAEELTQETFYQAIRSIDNYNGDCKMSVWLCQIAKHTYYKYVDRQVKQANPIHTAEQITSLEHDLVDNENKMELFRIIHLLDEPYKEIVLLRLLGDLSFKEIGEIHQKKENWARVTFYRAKLKLRERGTVYEE</sequence>
<dbReference type="Gene3D" id="1.10.1740.10">
    <property type="match status" value="1"/>
</dbReference>
<dbReference type="AlphaFoldDB" id="A0A7W8CU34"/>
<dbReference type="RefSeq" id="WP_135504610.1">
    <property type="nucleotide sequence ID" value="NZ_JACHHE010000004.1"/>
</dbReference>
<dbReference type="InterPro" id="IPR013324">
    <property type="entry name" value="RNA_pol_sigma_r3/r4-like"/>
</dbReference>
<dbReference type="InterPro" id="IPR036388">
    <property type="entry name" value="WH-like_DNA-bd_sf"/>
</dbReference>
<dbReference type="Gene3D" id="1.10.10.10">
    <property type="entry name" value="Winged helix-like DNA-binding domain superfamily/Winged helix DNA-binding domain"/>
    <property type="match status" value="1"/>
</dbReference>
<evidence type="ECO:0000259" key="7">
    <source>
        <dbReference type="Pfam" id="PF08281"/>
    </source>
</evidence>
<keyword evidence="3" id="KW-0731">Sigma factor</keyword>
<protein>
    <submittedName>
        <fullName evidence="8">RNA polymerase sigma-70 factor (ECF subfamily)</fullName>
    </submittedName>
</protein>
<dbReference type="SUPFAM" id="SSF88946">
    <property type="entry name" value="Sigma2 domain of RNA polymerase sigma factors"/>
    <property type="match status" value="1"/>
</dbReference>
<dbReference type="InterPro" id="IPR014284">
    <property type="entry name" value="RNA_pol_sigma-70_dom"/>
</dbReference>
<dbReference type="InterPro" id="IPR013325">
    <property type="entry name" value="RNA_pol_sigma_r2"/>
</dbReference>
<dbReference type="GO" id="GO:0006352">
    <property type="term" value="P:DNA-templated transcription initiation"/>
    <property type="evidence" value="ECO:0007669"/>
    <property type="project" value="InterPro"/>
</dbReference>
<dbReference type="InterPro" id="IPR039425">
    <property type="entry name" value="RNA_pol_sigma-70-like"/>
</dbReference>
<dbReference type="PANTHER" id="PTHR43133">
    <property type="entry name" value="RNA POLYMERASE ECF-TYPE SIGMA FACTO"/>
    <property type="match status" value="1"/>
</dbReference>